<dbReference type="Pfam" id="PF00076">
    <property type="entry name" value="RRM_1"/>
    <property type="match status" value="1"/>
</dbReference>
<proteinExistence type="predicted"/>
<dbReference type="InterPro" id="IPR035979">
    <property type="entry name" value="RBD_domain_sf"/>
</dbReference>
<evidence type="ECO:0000256" key="6">
    <source>
        <dbReference type="PROSITE-ProRule" id="PRU00176"/>
    </source>
</evidence>
<keyword evidence="10" id="KW-1185">Reference proteome</keyword>
<evidence type="ECO:0000256" key="2">
    <source>
        <dbReference type="ARBA" id="ARBA00022664"/>
    </source>
</evidence>
<feature type="compositionally biased region" description="Acidic residues" evidence="7">
    <location>
        <begin position="207"/>
        <end position="221"/>
    </location>
</feature>
<dbReference type="Proteomes" id="UP000076837">
    <property type="component" value="Unassembled WGS sequence"/>
</dbReference>
<dbReference type="CDD" id="cd12365">
    <property type="entry name" value="RRM_RNPS1"/>
    <property type="match status" value="1"/>
</dbReference>
<feature type="region of interest" description="Disordered" evidence="7">
    <location>
        <begin position="367"/>
        <end position="437"/>
    </location>
</feature>
<dbReference type="InterPro" id="IPR012677">
    <property type="entry name" value="Nucleotide-bd_a/b_plait_sf"/>
</dbReference>
<feature type="compositionally biased region" description="Basic and acidic residues" evidence="7">
    <location>
        <begin position="414"/>
        <end position="437"/>
    </location>
</feature>
<feature type="domain" description="RRM" evidence="8">
    <location>
        <begin position="104"/>
        <end position="178"/>
    </location>
</feature>
<dbReference type="GO" id="GO:0061574">
    <property type="term" value="C:ASAP complex"/>
    <property type="evidence" value="ECO:0007669"/>
    <property type="project" value="TreeGrafter"/>
</dbReference>
<dbReference type="GO" id="GO:0000398">
    <property type="term" value="P:mRNA splicing, via spliceosome"/>
    <property type="evidence" value="ECO:0007669"/>
    <property type="project" value="TreeGrafter"/>
</dbReference>
<dbReference type="PANTHER" id="PTHR15481">
    <property type="entry name" value="RIBONUCLEIC ACID BINDING PROTEIN S1"/>
    <property type="match status" value="1"/>
</dbReference>
<evidence type="ECO:0000256" key="7">
    <source>
        <dbReference type="SAM" id="MobiDB-lite"/>
    </source>
</evidence>
<evidence type="ECO:0000256" key="5">
    <source>
        <dbReference type="ARBA" id="ARBA00023242"/>
    </source>
</evidence>
<keyword evidence="5" id="KW-0539">Nucleus</keyword>
<dbReference type="InterPro" id="IPR034201">
    <property type="entry name" value="RNPS1_RRM"/>
</dbReference>
<protein>
    <submittedName>
        <fullName evidence="9">Nucleic acid binding</fullName>
    </submittedName>
</protein>
<reference evidence="9 10" key="1">
    <citation type="journal article" date="2016" name="Sci. Rep.">
        <title>Draft genome sequencing and secretome analysis of fungal phytopathogen Ascochyta rabiei provides insight into the necrotrophic effector repertoire.</title>
        <authorList>
            <person name="Verma S."/>
            <person name="Gazara R.K."/>
            <person name="Nizam S."/>
            <person name="Parween S."/>
            <person name="Chattopadhyay D."/>
            <person name="Verma P.K."/>
        </authorList>
    </citation>
    <scope>NUCLEOTIDE SEQUENCE [LARGE SCALE GENOMIC DNA]</scope>
    <source>
        <strain evidence="9 10">ArDII</strain>
    </source>
</reference>
<dbReference type="Gene3D" id="3.30.70.330">
    <property type="match status" value="1"/>
</dbReference>
<evidence type="ECO:0000313" key="9">
    <source>
        <dbReference type="EMBL" id="KZM27175.1"/>
    </source>
</evidence>
<accession>A0A163KQP7</accession>
<organism evidence="9 10">
    <name type="scientific">Didymella rabiei</name>
    <name type="common">Chickpea ascochyta blight fungus</name>
    <name type="synonym">Mycosphaerella rabiei</name>
    <dbReference type="NCBI Taxonomy" id="5454"/>
    <lineage>
        <taxon>Eukaryota</taxon>
        <taxon>Fungi</taxon>
        <taxon>Dikarya</taxon>
        <taxon>Ascomycota</taxon>
        <taxon>Pezizomycotina</taxon>
        <taxon>Dothideomycetes</taxon>
        <taxon>Pleosporomycetidae</taxon>
        <taxon>Pleosporales</taxon>
        <taxon>Pleosporineae</taxon>
        <taxon>Didymellaceae</taxon>
        <taxon>Ascochyta</taxon>
    </lineage>
</organism>
<evidence type="ECO:0000256" key="1">
    <source>
        <dbReference type="ARBA" id="ARBA00004123"/>
    </source>
</evidence>
<sequence length="437" mass="48613">MPSRSPSPMDRSRSRTRSQSPRDGSRTQSPRRSLSAQSRSPRGSKSPRSQSRSRTRTRSLTPRRNGRRSNTPDDRSRTRSPNARGRSYTRSLTPRDGSPAPRSAKVVVEALTRNVKEDHIREIFGKYGTIRDLRMPMNPVFNVNRGTAYIMYEEIDEAERAIAKMHEAQLDGAKIQAEGHLARTDLLLWAVTGAEEGADAPLHHEEAGEEGEEGEAEEDVGEAISDTDHVRTRGREAGLHEGACHDPHTVGRRRGHRAAEEVVEALAGETHLREEGGEVVAAVEAGGARVTIRTIAHDLVAGAESADRKEILSPTKIRKNATLQQSQHIGDFRNTLYRLLSHVSVCTTKETRSNHPLRLKLPFPLASKSTTSNHQHASQVHLTTTHPLNPEPSLNHVTSQNPKSFRIVSRYRISSKEHADERARAVVDPRRDTSTDR</sequence>
<dbReference type="GO" id="GO:0003723">
    <property type="term" value="F:RNA binding"/>
    <property type="evidence" value="ECO:0007669"/>
    <property type="project" value="UniProtKB-UniRule"/>
</dbReference>
<dbReference type="GO" id="GO:0005654">
    <property type="term" value="C:nucleoplasm"/>
    <property type="evidence" value="ECO:0007669"/>
    <property type="project" value="TreeGrafter"/>
</dbReference>
<feature type="compositionally biased region" description="Polar residues" evidence="7">
    <location>
        <begin position="367"/>
        <end position="387"/>
    </location>
</feature>
<evidence type="ECO:0000256" key="4">
    <source>
        <dbReference type="ARBA" id="ARBA00023187"/>
    </source>
</evidence>
<comment type="caution">
    <text evidence="9">The sequence shown here is derived from an EMBL/GenBank/DDBJ whole genome shotgun (WGS) entry which is preliminary data.</text>
</comment>
<gene>
    <name evidence="9" type="ORF">ST47_g1698</name>
</gene>
<feature type="compositionally biased region" description="Polar residues" evidence="7">
    <location>
        <begin position="26"/>
        <end position="37"/>
    </location>
</feature>
<name>A0A163KQP7_DIDRA</name>
<dbReference type="EMBL" id="JYNV01000077">
    <property type="protein sequence ID" value="KZM27175.1"/>
    <property type="molecule type" value="Genomic_DNA"/>
</dbReference>
<evidence type="ECO:0000256" key="3">
    <source>
        <dbReference type="ARBA" id="ARBA00022884"/>
    </source>
</evidence>
<dbReference type="PANTHER" id="PTHR15481:SF0">
    <property type="entry name" value="LD23870P-RELATED"/>
    <property type="match status" value="1"/>
</dbReference>
<dbReference type="PROSITE" id="PS50102">
    <property type="entry name" value="RRM"/>
    <property type="match status" value="1"/>
</dbReference>
<dbReference type="SUPFAM" id="SSF54928">
    <property type="entry name" value="RNA-binding domain, RBD"/>
    <property type="match status" value="1"/>
</dbReference>
<feature type="region of interest" description="Disordered" evidence="7">
    <location>
        <begin position="203"/>
        <end position="229"/>
    </location>
</feature>
<keyword evidence="2" id="KW-0507">mRNA processing</keyword>
<keyword evidence="4" id="KW-0508">mRNA splicing</keyword>
<dbReference type="GO" id="GO:0005737">
    <property type="term" value="C:cytoplasm"/>
    <property type="evidence" value="ECO:0007669"/>
    <property type="project" value="TreeGrafter"/>
</dbReference>
<comment type="subcellular location">
    <subcellularLocation>
        <location evidence="1">Nucleus</location>
    </subcellularLocation>
</comment>
<evidence type="ECO:0000313" key="10">
    <source>
        <dbReference type="Proteomes" id="UP000076837"/>
    </source>
</evidence>
<evidence type="ECO:0000259" key="8">
    <source>
        <dbReference type="PROSITE" id="PS50102"/>
    </source>
</evidence>
<dbReference type="InterPro" id="IPR000504">
    <property type="entry name" value="RRM_dom"/>
</dbReference>
<dbReference type="SMART" id="SM00360">
    <property type="entry name" value="RRM"/>
    <property type="match status" value="1"/>
</dbReference>
<feature type="region of interest" description="Disordered" evidence="7">
    <location>
        <begin position="1"/>
        <end position="104"/>
    </location>
</feature>
<dbReference type="AlphaFoldDB" id="A0A163KQP7"/>
<feature type="compositionally biased region" description="Low complexity" evidence="7">
    <location>
        <begin position="38"/>
        <end position="50"/>
    </location>
</feature>
<dbReference type="STRING" id="5454.A0A163KQP7"/>
<keyword evidence="3 6" id="KW-0694">RNA-binding</keyword>